<protein>
    <recommendedName>
        <fullName evidence="5 6">Pyrroline-5-carboxylate reductase</fullName>
        <shortName evidence="5">P5C reductase</shortName>
        <shortName evidence="5">P5CR</shortName>
        <ecNumber evidence="5 6">1.5.1.2</ecNumber>
    </recommendedName>
    <alternativeName>
        <fullName evidence="5">PCA reductase</fullName>
    </alternativeName>
</protein>
<comment type="similarity">
    <text evidence="1 5 8">Belongs to the pyrroline-5-carboxylate reductase family.</text>
</comment>
<dbReference type="Gene3D" id="3.40.50.720">
    <property type="entry name" value="NAD(P)-binding Rossmann-like Domain"/>
    <property type="match status" value="1"/>
</dbReference>
<dbReference type="EMBL" id="PNFZ01000002">
    <property type="protein sequence ID" value="PMB98670.1"/>
    <property type="molecule type" value="Genomic_DNA"/>
</dbReference>
<keyword evidence="12" id="KW-1185">Reference proteome</keyword>
<dbReference type="InterPro" id="IPR000304">
    <property type="entry name" value="Pyrroline-COOH_reductase"/>
</dbReference>
<organism evidence="11 12">
    <name type="scientific">Brevibacterium luteolum</name>
    <dbReference type="NCBI Taxonomy" id="199591"/>
    <lineage>
        <taxon>Bacteria</taxon>
        <taxon>Bacillati</taxon>
        <taxon>Actinomycetota</taxon>
        <taxon>Actinomycetes</taxon>
        <taxon>Micrococcales</taxon>
        <taxon>Brevibacteriaceae</taxon>
        <taxon>Brevibacterium</taxon>
    </lineage>
</organism>
<accession>A0A2N6PJ01</accession>
<dbReference type="HAMAP" id="MF_01925">
    <property type="entry name" value="P5C_reductase"/>
    <property type="match status" value="1"/>
</dbReference>
<dbReference type="GO" id="GO:0004735">
    <property type="term" value="F:pyrroline-5-carboxylate reductase activity"/>
    <property type="evidence" value="ECO:0007669"/>
    <property type="project" value="UniProtKB-UniRule"/>
</dbReference>
<evidence type="ECO:0000259" key="9">
    <source>
        <dbReference type="Pfam" id="PF03807"/>
    </source>
</evidence>
<dbReference type="Pfam" id="PF14748">
    <property type="entry name" value="P5CR_dimer"/>
    <property type="match status" value="1"/>
</dbReference>
<dbReference type="AlphaFoldDB" id="A0A2N6PJ01"/>
<dbReference type="PANTHER" id="PTHR11645">
    <property type="entry name" value="PYRROLINE-5-CARBOXYLATE REDUCTASE"/>
    <property type="match status" value="1"/>
</dbReference>
<evidence type="ECO:0000256" key="5">
    <source>
        <dbReference type="HAMAP-Rule" id="MF_01925"/>
    </source>
</evidence>
<comment type="catalytic activity">
    <reaction evidence="5">
        <text>L-proline + NAD(+) = (S)-1-pyrroline-5-carboxylate + NADH + 2 H(+)</text>
        <dbReference type="Rhea" id="RHEA:14105"/>
        <dbReference type="ChEBI" id="CHEBI:15378"/>
        <dbReference type="ChEBI" id="CHEBI:17388"/>
        <dbReference type="ChEBI" id="CHEBI:57540"/>
        <dbReference type="ChEBI" id="CHEBI:57945"/>
        <dbReference type="ChEBI" id="CHEBI:60039"/>
        <dbReference type="EC" id="1.5.1.2"/>
    </reaction>
</comment>
<evidence type="ECO:0000313" key="12">
    <source>
        <dbReference type="Proteomes" id="UP000235703"/>
    </source>
</evidence>
<gene>
    <name evidence="5 11" type="primary">proC</name>
    <name evidence="11" type="ORF">CJ198_04955</name>
</gene>
<dbReference type="NCBIfam" id="TIGR00112">
    <property type="entry name" value="proC"/>
    <property type="match status" value="1"/>
</dbReference>
<dbReference type="OrthoDB" id="9805754at2"/>
<comment type="catalytic activity">
    <reaction evidence="5 8">
        <text>L-proline + NADP(+) = (S)-1-pyrroline-5-carboxylate + NADPH + 2 H(+)</text>
        <dbReference type="Rhea" id="RHEA:14109"/>
        <dbReference type="ChEBI" id="CHEBI:15378"/>
        <dbReference type="ChEBI" id="CHEBI:17388"/>
        <dbReference type="ChEBI" id="CHEBI:57783"/>
        <dbReference type="ChEBI" id="CHEBI:58349"/>
        <dbReference type="ChEBI" id="CHEBI:60039"/>
        <dbReference type="EC" id="1.5.1.2"/>
    </reaction>
</comment>
<keyword evidence="5" id="KW-0963">Cytoplasm</keyword>
<evidence type="ECO:0000256" key="7">
    <source>
        <dbReference type="PIRSR" id="PIRSR000193-1"/>
    </source>
</evidence>
<name>A0A2N6PJ01_9MICO</name>
<dbReference type="Proteomes" id="UP000235703">
    <property type="component" value="Unassembled WGS sequence"/>
</dbReference>
<evidence type="ECO:0000259" key="10">
    <source>
        <dbReference type="Pfam" id="PF14748"/>
    </source>
</evidence>
<dbReference type="UniPathway" id="UPA00098">
    <property type="reaction ID" value="UER00361"/>
</dbReference>
<comment type="pathway">
    <text evidence="5 8">Amino-acid biosynthesis; L-proline biosynthesis; L-proline from L-glutamate 5-semialdehyde: step 1/1.</text>
</comment>
<comment type="function">
    <text evidence="4 5">Catalyzes the reduction of 1-pyrroline-5-carboxylate (PCA) to L-proline.</text>
</comment>
<dbReference type="GO" id="GO:0005737">
    <property type="term" value="C:cytoplasm"/>
    <property type="evidence" value="ECO:0007669"/>
    <property type="project" value="UniProtKB-SubCell"/>
</dbReference>
<dbReference type="RefSeq" id="WP_102161349.1">
    <property type="nucleotide sequence ID" value="NZ_PNFZ01000002.1"/>
</dbReference>
<evidence type="ECO:0000256" key="8">
    <source>
        <dbReference type="RuleBase" id="RU003903"/>
    </source>
</evidence>
<dbReference type="PANTHER" id="PTHR11645:SF0">
    <property type="entry name" value="PYRROLINE-5-CARBOXYLATE REDUCTASE 3"/>
    <property type="match status" value="1"/>
</dbReference>
<keyword evidence="2 5" id="KW-0521">NADP</keyword>
<dbReference type="SUPFAM" id="SSF51735">
    <property type="entry name" value="NAD(P)-binding Rossmann-fold domains"/>
    <property type="match status" value="1"/>
</dbReference>
<keyword evidence="5 8" id="KW-0028">Amino-acid biosynthesis</keyword>
<keyword evidence="5 8" id="KW-0641">Proline biosynthesis</keyword>
<feature type="binding site" evidence="7">
    <location>
        <begin position="6"/>
        <end position="11"/>
    </location>
    <ligand>
        <name>NADP(+)</name>
        <dbReference type="ChEBI" id="CHEBI:58349"/>
    </ligand>
</feature>
<comment type="caution">
    <text evidence="11">The sequence shown here is derived from an EMBL/GenBank/DDBJ whole genome shotgun (WGS) entry which is preliminary data.</text>
</comment>
<evidence type="ECO:0000256" key="6">
    <source>
        <dbReference type="NCBIfam" id="TIGR00112"/>
    </source>
</evidence>
<evidence type="ECO:0000256" key="4">
    <source>
        <dbReference type="ARBA" id="ARBA00058118"/>
    </source>
</evidence>
<dbReference type="EC" id="1.5.1.2" evidence="5 6"/>
<reference evidence="11 12" key="1">
    <citation type="submission" date="2017-09" db="EMBL/GenBank/DDBJ databases">
        <title>Bacterial strain isolated from the female urinary microbiota.</title>
        <authorList>
            <person name="Thomas-White K."/>
            <person name="Kumar N."/>
            <person name="Forster S."/>
            <person name="Putonti C."/>
            <person name="Lawley T."/>
            <person name="Wolfe A.J."/>
        </authorList>
    </citation>
    <scope>NUCLEOTIDE SEQUENCE [LARGE SCALE GENOMIC DNA]</scope>
    <source>
        <strain evidence="11 12">UMB0680</strain>
    </source>
</reference>
<feature type="domain" description="Pyrroline-5-carboxylate reductase catalytic N-terminal" evidence="9">
    <location>
        <begin position="3"/>
        <end position="102"/>
    </location>
</feature>
<feature type="binding site" evidence="7">
    <location>
        <position position="60"/>
    </location>
    <ligand>
        <name>NADPH</name>
        <dbReference type="ChEBI" id="CHEBI:57783"/>
    </ligand>
</feature>
<dbReference type="InterPro" id="IPR028939">
    <property type="entry name" value="P5C_Rdtase_cat_N"/>
</dbReference>
<evidence type="ECO:0000256" key="1">
    <source>
        <dbReference type="ARBA" id="ARBA00005525"/>
    </source>
</evidence>
<evidence type="ECO:0000256" key="2">
    <source>
        <dbReference type="ARBA" id="ARBA00022857"/>
    </source>
</evidence>
<feature type="domain" description="Pyrroline-5-carboxylate reductase dimerisation" evidence="10">
    <location>
        <begin position="164"/>
        <end position="267"/>
    </location>
</feature>
<evidence type="ECO:0000256" key="3">
    <source>
        <dbReference type="ARBA" id="ARBA00023002"/>
    </source>
</evidence>
<keyword evidence="3 5" id="KW-0560">Oxidoreductase</keyword>
<dbReference type="InterPro" id="IPR053790">
    <property type="entry name" value="P5CR-like_CS"/>
</dbReference>
<dbReference type="GO" id="GO:0055129">
    <property type="term" value="P:L-proline biosynthetic process"/>
    <property type="evidence" value="ECO:0007669"/>
    <property type="project" value="UniProtKB-UniRule"/>
</dbReference>
<dbReference type="InterPro" id="IPR008927">
    <property type="entry name" value="6-PGluconate_DH-like_C_sf"/>
</dbReference>
<dbReference type="Gene3D" id="1.10.3730.10">
    <property type="entry name" value="ProC C-terminal domain-like"/>
    <property type="match status" value="1"/>
</dbReference>
<dbReference type="FunFam" id="1.10.3730.10:FF:000001">
    <property type="entry name" value="Pyrroline-5-carboxylate reductase"/>
    <property type="match status" value="1"/>
</dbReference>
<dbReference type="InterPro" id="IPR036291">
    <property type="entry name" value="NAD(P)-bd_dom_sf"/>
</dbReference>
<comment type="subcellular location">
    <subcellularLocation>
        <location evidence="5">Cytoplasm</location>
    </subcellularLocation>
</comment>
<dbReference type="PIRSF" id="PIRSF000193">
    <property type="entry name" value="Pyrrol-5-carb_rd"/>
    <property type="match status" value="1"/>
</dbReference>
<sequence>MTLAFIGTGSMGTALLAGVIAGGFDPAEIIATTKSADSARQLERAHGVRALALDDDPDANRSAAAEADCVLLGVKPWMVKDTAAEVGAAMAADAILVSMAAGVTLEQLAAASGCEAVVRIMPNTPCQIGCGVISLSPAEAVSPDRVETLRQLLSGAGDVVPLDEDLIPAMTGISGSGVAYFFLLAEEMVKAGVAMGLDEQTAAGMVVRTAEGAGRLLAKHPDPEALRTAVTSTGGTTHAAITTFQAAGFTGLVERAAQAAGRRAIEMAEEY</sequence>
<dbReference type="Pfam" id="PF03807">
    <property type="entry name" value="F420_oxidored"/>
    <property type="match status" value="1"/>
</dbReference>
<dbReference type="InterPro" id="IPR029036">
    <property type="entry name" value="P5CR_dimer"/>
</dbReference>
<proteinExistence type="inferred from homology"/>
<dbReference type="PROSITE" id="PS00521">
    <property type="entry name" value="P5CR"/>
    <property type="match status" value="1"/>
</dbReference>
<dbReference type="SUPFAM" id="SSF48179">
    <property type="entry name" value="6-phosphogluconate dehydrogenase C-terminal domain-like"/>
    <property type="match status" value="1"/>
</dbReference>
<evidence type="ECO:0000313" key="11">
    <source>
        <dbReference type="EMBL" id="PMB98670.1"/>
    </source>
</evidence>